<feature type="repeat" description="ANK" evidence="3">
    <location>
        <begin position="433"/>
        <end position="465"/>
    </location>
</feature>
<dbReference type="PANTHER" id="PTHR24198:SF165">
    <property type="entry name" value="ANKYRIN REPEAT-CONTAINING PROTEIN-RELATED"/>
    <property type="match status" value="1"/>
</dbReference>
<feature type="repeat" description="ANK" evidence="3">
    <location>
        <begin position="538"/>
        <end position="570"/>
    </location>
</feature>
<feature type="compositionally biased region" description="Basic and acidic residues" evidence="4">
    <location>
        <begin position="183"/>
        <end position="192"/>
    </location>
</feature>
<feature type="repeat" description="ANK" evidence="3">
    <location>
        <begin position="571"/>
        <end position="603"/>
    </location>
</feature>
<evidence type="ECO:0000256" key="4">
    <source>
        <dbReference type="SAM" id="MobiDB-lite"/>
    </source>
</evidence>
<feature type="compositionally biased region" description="Low complexity" evidence="4">
    <location>
        <begin position="195"/>
        <end position="216"/>
    </location>
</feature>
<proteinExistence type="predicted"/>
<dbReference type="EMBL" id="JAKNSF020000129">
    <property type="protein sequence ID" value="KAK7713069.1"/>
    <property type="molecule type" value="Genomic_DNA"/>
</dbReference>
<reference evidence="5 6" key="1">
    <citation type="submission" date="2024-02" db="EMBL/GenBank/DDBJ databases">
        <title>De novo assembly and annotation of 12 fungi associated with fruit tree decline syndrome in Ontario, Canada.</title>
        <authorList>
            <person name="Sulman M."/>
            <person name="Ellouze W."/>
            <person name="Ilyukhin E."/>
        </authorList>
    </citation>
    <scope>NUCLEOTIDE SEQUENCE [LARGE SCALE GENOMIC DNA]</scope>
    <source>
        <strain evidence="5 6">M169</strain>
    </source>
</reference>
<evidence type="ECO:0000256" key="3">
    <source>
        <dbReference type="PROSITE-ProRule" id="PRU00023"/>
    </source>
</evidence>
<dbReference type="PROSITE" id="PS50297">
    <property type="entry name" value="ANK_REP_REGION"/>
    <property type="match status" value="5"/>
</dbReference>
<feature type="repeat" description="ANK" evidence="3">
    <location>
        <begin position="267"/>
        <end position="299"/>
    </location>
</feature>
<gene>
    <name evidence="5" type="ORF">SLS63_012151</name>
</gene>
<organism evidence="5 6">
    <name type="scientific">Diaporthe eres</name>
    <name type="common">Phomopsis oblonga</name>
    <dbReference type="NCBI Taxonomy" id="83184"/>
    <lineage>
        <taxon>Eukaryota</taxon>
        <taxon>Fungi</taxon>
        <taxon>Dikarya</taxon>
        <taxon>Ascomycota</taxon>
        <taxon>Pezizomycotina</taxon>
        <taxon>Sordariomycetes</taxon>
        <taxon>Sordariomycetidae</taxon>
        <taxon>Diaporthales</taxon>
        <taxon>Diaporthaceae</taxon>
        <taxon>Diaporthe</taxon>
        <taxon>Diaporthe eres species complex</taxon>
    </lineage>
</organism>
<evidence type="ECO:0008006" key="7">
    <source>
        <dbReference type="Google" id="ProtNLM"/>
    </source>
</evidence>
<accession>A0ABR1NS06</accession>
<dbReference type="PANTHER" id="PTHR24198">
    <property type="entry name" value="ANKYRIN REPEAT AND PROTEIN KINASE DOMAIN-CONTAINING PROTEIN"/>
    <property type="match status" value="1"/>
</dbReference>
<dbReference type="InterPro" id="IPR036770">
    <property type="entry name" value="Ankyrin_rpt-contain_sf"/>
</dbReference>
<name>A0ABR1NS06_DIAER</name>
<feature type="repeat" description="ANK" evidence="3">
    <location>
        <begin position="334"/>
        <end position="366"/>
    </location>
</feature>
<dbReference type="SUPFAM" id="SSF48403">
    <property type="entry name" value="Ankyrin repeat"/>
    <property type="match status" value="1"/>
</dbReference>
<dbReference type="InterPro" id="IPR002110">
    <property type="entry name" value="Ankyrin_rpt"/>
</dbReference>
<evidence type="ECO:0000256" key="2">
    <source>
        <dbReference type="ARBA" id="ARBA00023043"/>
    </source>
</evidence>
<evidence type="ECO:0000313" key="5">
    <source>
        <dbReference type="EMBL" id="KAK7713069.1"/>
    </source>
</evidence>
<dbReference type="Gene3D" id="1.25.40.20">
    <property type="entry name" value="Ankyrin repeat-containing domain"/>
    <property type="match status" value="2"/>
</dbReference>
<keyword evidence="1" id="KW-0677">Repeat</keyword>
<comment type="caution">
    <text evidence="5">The sequence shown here is derived from an EMBL/GenBank/DDBJ whole genome shotgun (WGS) entry which is preliminary data.</text>
</comment>
<keyword evidence="6" id="KW-1185">Reference proteome</keyword>
<feature type="region of interest" description="Disordered" evidence="4">
    <location>
        <begin position="164"/>
        <end position="216"/>
    </location>
</feature>
<evidence type="ECO:0000256" key="1">
    <source>
        <dbReference type="ARBA" id="ARBA00022737"/>
    </source>
</evidence>
<feature type="repeat" description="ANK" evidence="3">
    <location>
        <begin position="301"/>
        <end position="333"/>
    </location>
</feature>
<dbReference type="Pfam" id="PF00023">
    <property type="entry name" value="Ank"/>
    <property type="match status" value="2"/>
</dbReference>
<sequence length="628" mass="67384">MTPFSAAALAAQCQTIHHRALSAATSIDETVAQWNASDSPFTQVSINLKELGETVFELGDKLGSTKLISQRLQHTLADRLEKCARAEAIVEKGTGVSAAQELPVDAGLLSKYESWVGLETSVMRGLVEAIQMNTADGQDQLLDGHGYRELLETADAAFTVVLSSETGPSGMGDEAPPPYDENPPEHISDVKGVETPTSPASPTTRPSSSNKGSQSKLSEVFRAVTAPFRYKPEPLVVALCEASSRGDLSTVASLISSGANINGRNEEGKTPIVLAIESQQPMVVTKLLQLGASKDVSDSAKKLPPLFWAASAGDVPMAKLLIQHGCNPNHKNLYGSSYFMDIVDKGDLGMVELLLNHGAEVNTTDRYGRVAIQHAYSGNNLAMLKLLQSRGGSVNATDMTGNPIIILALRENRDEIFDFLLERGANVNSKSNTGTSLIMEAFTKKRISVVKKLLERGADPNAKDLMGTSILMNTIKAQALSATGREELMKLLLTYGANPNECDSWGKTAVSFLIEREHTNLVPLLLEKGLDPNQELGNGQTLLTHAINCGNAELTKKLLRHGARPNSANKKGCTPLVQALQARDFETVKLLVDSGADVNKMGAITPLDLARLLESKETAELLVKRGAR</sequence>
<dbReference type="SMART" id="SM00248">
    <property type="entry name" value="ANK"/>
    <property type="match status" value="11"/>
</dbReference>
<dbReference type="Proteomes" id="UP001430848">
    <property type="component" value="Unassembled WGS sequence"/>
</dbReference>
<protein>
    <recommendedName>
        <fullName evidence="7">Ankyrin repeat protein</fullName>
    </recommendedName>
</protein>
<dbReference type="PROSITE" id="PS50088">
    <property type="entry name" value="ANK_REPEAT"/>
    <property type="match status" value="7"/>
</dbReference>
<evidence type="ECO:0000313" key="6">
    <source>
        <dbReference type="Proteomes" id="UP001430848"/>
    </source>
</evidence>
<dbReference type="Pfam" id="PF12796">
    <property type="entry name" value="Ank_2"/>
    <property type="match status" value="2"/>
</dbReference>
<keyword evidence="2 3" id="KW-0040">ANK repeat</keyword>
<feature type="repeat" description="ANK" evidence="3">
    <location>
        <begin position="400"/>
        <end position="432"/>
    </location>
</feature>